<comment type="caution">
    <text evidence="2">The sequence shown here is derived from an EMBL/GenBank/DDBJ whole genome shotgun (WGS) entry which is preliminary data.</text>
</comment>
<dbReference type="RefSeq" id="XP_067691544.1">
    <property type="nucleotide sequence ID" value="XM_067836173.1"/>
</dbReference>
<accession>A0A836HDT8</accession>
<feature type="region of interest" description="Disordered" evidence="1">
    <location>
        <begin position="1241"/>
        <end position="1316"/>
    </location>
</feature>
<feature type="compositionally biased region" description="Low complexity" evidence="1">
    <location>
        <begin position="1271"/>
        <end position="1283"/>
    </location>
</feature>
<dbReference type="GeneID" id="94171683"/>
<feature type="compositionally biased region" description="Pro residues" evidence="1">
    <location>
        <begin position="375"/>
        <end position="386"/>
    </location>
</feature>
<dbReference type="EMBL" id="JAFHKP010000028">
    <property type="protein sequence ID" value="KAG5475015.1"/>
    <property type="molecule type" value="Genomic_DNA"/>
</dbReference>
<organism evidence="2 3">
    <name type="scientific">Leishmania enriettii</name>
    <dbReference type="NCBI Taxonomy" id="5663"/>
    <lineage>
        <taxon>Eukaryota</taxon>
        <taxon>Discoba</taxon>
        <taxon>Euglenozoa</taxon>
        <taxon>Kinetoplastea</taxon>
        <taxon>Metakinetoplastina</taxon>
        <taxon>Trypanosomatida</taxon>
        <taxon>Trypanosomatidae</taxon>
        <taxon>Leishmaniinae</taxon>
        <taxon>Leishmania</taxon>
    </lineage>
</organism>
<feature type="region of interest" description="Disordered" evidence="1">
    <location>
        <begin position="295"/>
        <end position="322"/>
    </location>
</feature>
<feature type="compositionally biased region" description="Low complexity" evidence="1">
    <location>
        <begin position="242"/>
        <end position="255"/>
    </location>
</feature>
<proteinExistence type="predicted"/>
<feature type="compositionally biased region" description="Polar residues" evidence="1">
    <location>
        <begin position="313"/>
        <end position="322"/>
    </location>
</feature>
<dbReference type="Proteomes" id="UP000674179">
    <property type="component" value="Chromosome 28"/>
</dbReference>
<dbReference type="OrthoDB" id="266511at2759"/>
<feature type="region of interest" description="Disordered" evidence="1">
    <location>
        <begin position="430"/>
        <end position="462"/>
    </location>
</feature>
<sequence length="1553" mass="164483">MRKLKYATCVPLPSHCSEGGGGHSAPAWMQKLRCVRLWIWPPLLSQAPMRSSKASTLQRRMHMRLFLQHRCVALRATSGDAEVPAEERSPWELAFEEALYMSLAHPSLSGASDTLDAATCSDVADQSSAILVMPHREEVTSVSGAVSIEASGGCVSTSTIGTETVSVRSVAESICSAQAPRANAGRGSGINCPPLPPLSSASEEERRVRLTAELAFEQALFGDIASGGEDDAVATGSHSEVSPASTSTTASTRPTGEAARGSSDDHKGSTAVATGVGARALQPSSAALLRRDGAELSIGAPPPPPAFRRNQDQSRPVSATTTAAPRVAFASAEAAFERALYGDATMEQLSGKAKALSPRDAPAAEGEKRDSTFPGTPPLLPTPPTSPETRASAPSHLDDVVDVFLQRAGDAATGAAIEETPASDIRVVDVESTPQAPDGDPRVVEKATGTEPPDAVKAGGDSRVTAEAVVPPPTVSMRCAFDLERWDAPEDQFALFDALFRVTDHHTTVVTHIDPEDRVRRCMPLLDRVSKQELFFASEWLLELERVEGPNTALHRAESVAGSLESSSAAAPTHREVVGRSKVLRTLVLRLLQAQHRWWDQVQEVVLLAVKEAEVLQRRCAAASDAAAAVEDAPRILSADNTGDAAESGVVPASDAAAADGVIRQVTAADVQAAMTRIFGTDPQHAHFFSDALGKALIALGDTNDTISNGAGGAFPAFEGPVATWNAFVLTQRHRTTGVCGPHIRPFSFCEGWPTITVPDLAPLRYCEAAASWCDAPCAESLPPFASAFHSADVCTTDGGSGIHRAWAVQTSSPCLPSTGSAAAVDVNKEWDNMSEEEQNAFLFGAESAQLSIRVRELGGVYAVFGQNNISFEMENTLKEAEVAAQKCEAPESEEAAADATDADDKHAAAEASPFEVLRGQEAARVRAYNVDRVVLQLTNGEGASGAALPSGRSTVLSNLASASPAMCKSVSRQRRGGGRIGTIADATDMPFQWQLMNNEDVQLAALWQRFIGASTGDLIGNLLYVRRHANTLVHEAVADVAVQKAFWLLFFARDEVRAVTHPKRTYETLWNLHQQLVSIFTLRLSDGQPPSSTPGWVAGGCQAGQTTRPAFEALSLQSQVSYACFGFAHVPPRHCESVELIGPGSSVTRTPGRGNEHSIRFEDSEPSASPADLYDAFADSYKGRGVGETRTATVSAPSVASLRVAFRDKADFTTLSALQKLAVAFCFPCNRTEREEGALLLPRGGGPRVSAAPAATVRGTGDVEEDQESKPGGSSPASGSHAASEEESSEHVQRAQPSAGERQQGAGVSKVTARDDGSVSHDACARLVQDALEGSVYECLRSLRAAGVLAAPRLLLERCRGEASVSLATFSDQQRRRVQRAVQDIAAAVIEGETVEQPAGESLLAKEALVPPKAEGRQHPLSPAVAAVAAVLKSPKRRGRKARVAASSPPPIAMTADHLRNHPLSEGAMMASKVPLRRKRGRKPRAACFDVTSGAPEERVATAAKQTRDSGKPSMQRDMGREGGTCEAVRSESGVTDEEVASVMALFRERRT</sequence>
<gene>
    <name evidence="2" type="ORF">CUR178_04465</name>
</gene>
<keyword evidence="3" id="KW-1185">Reference proteome</keyword>
<feature type="compositionally biased region" description="Basic residues" evidence="1">
    <location>
        <begin position="1476"/>
        <end position="1486"/>
    </location>
</feature>
<feature type="compositionally biased region" description="Basic and acidic residues" evidence="1">
    <location>
        <begin position="1497"/>
        <end position="1512"/>
    </location>
</feature>
<protein>
    <submittedName>
        <fullName evidence="2">Uncharacterized protein</fullName>
    </submittedName>
</protein>
<feature type="region of interest" description="Disordered" evidence="1">
    <location>
        <begin position="351"/>
        <end position="394"/>
    </location>
</feature>
<feature type="region of interest" description="Disordered" evidence="1">
    <location>
        <begin position="231"/>
        <end position="278"/>
    </location>
</feature>
<evidence type="ECO:0000313" key="2">
    <source>
        <dbReference type="EMBL" id="KAG5475015.1"/>
    </source>
</evidence>
<feature type="region of interest" description="Disordered" evidence="1">
    <location>
        <begin position="889"/>
        <end position="910"/>
    </location>
</feature>
<dbReference type="KEGG" id="lenr:94171683"/>
<feature type="region of interest" description="Disordered" evidence="1">
    <location>
        <begin position="1475"/>
        <end position="1535"/>
    </location>
</feature>
<reference evidence="2 3" key="1">
    <citation type="submission" date="2021-02" db="EMBL/GenBank/DDBJ databases">
        <title>Leishmania (Mundinia) enrietti genome sequencing and assembly.</title>
        <authorList>
            <person name="Almutairi H."/>
            <person name="Gatherer D."/>
        </authorList>
    </citation>
    <scope>NUCLEOTIDE SEQUENCE [LARGE SCALE GENOMIC DNA]</scope>
    <source>
        <strain evidence="2">CUR178</strain>
    </source>
</reference>
<evidence type="ECO:0000256" key="1">
    <source>
        <dbReference type="SAM" id="MobiDB-lite"/>
    </source>
</evidence>
<feature type="region of interest" description="Disordered" evidence="1">
    <location>
        <begin position="182"/>
        <end position="204"/>
    </location>
</feature>
<evidence type="ECO:0000313" key="3">
    <source>
        <dbReference type="Proteomes" id="UP000674179"/>
    </source>
</evidence>
<name>A0A836HDT8_LEIEN</name>